<evidence type="ECO:0000313" key="9">
    <source>
        <dbReference type="Proteomes" id="UP000535543"/>
    </source>
</evidence>
<gene>
    <name evidence="8" type="ORF">FGL95_23635</name>
</gene>
<evidence type="ECO:0000259" key="7">
    <source>
        <dbReference type="Pfam" id="PF00294"/>
    </source>
</evidence>
<proteinExistence type="inferred from homology"/>
<evidence type="ECO:0000313" key="8">
    <source>
        <dbReference type="EMBL" id="NMN98035.1"/>
    </source>
</evidence>
<comment type="similarity">
    <text evidence="1">Belongs to the carbohydrate kinase PfkB family.</text>
</comment>
<dbReference type="AlphaFoldDB" id="A0A848KGY6"/>
<accession>A0A848KGY6</accession>
<dbReference type="PANTHER" id="PTHR46566:SF5">
    <property type="entry name" value="1-PHOSPHOFRUCTOKINASE"/>
    <property type="match status" value="1"/>
</dbReference>
<dbReference type="Proteomes" id="UP000535543">
    <property type="component" value="Unassembled WGS sequence"/>
</dbReference>
<dbReference type="InterPro" id="IPR029056">
    <property type="entry name" value="Ribokinase-like"/>
</dbReference>
<protein>
    <submittedName>
        <fullName evidence="8">Hexose kinase</fullName>
        <ecNumber evidence="8">2.7.1.-</ecNumber>
    </submittedName>
</protein>
<reference evidence="8 9" key="2">
    <citation type="submission" date="2020-06" db="EMBL/GenBank/DDBJ databases">
        <title>Antribacter stalactiti gen. nov., sp. nov., a new member of the family Nacardiaceae isolated from a cave.</title>
        <authorList>
            <person name="Kim I.S."/>
        </authorList>
    </citation>
    <scope>NUCLEOTIDE SEQUENCE [LARGE SCALE GENOMIC DNA]</scope>
    <source>
        <strain evidence="8 9">YC2-7</strain>
    </source>
</reference>
<organism evidence="8 9">
    <name type="scientific">Antrihabitans stalactiti</name>
    <dbReference type="NCBI Taxonomy" id="2584121"/>
    <lineage>
        <taxon>Bacteria</taxon>
        <taxon>Bacillati</taxon>
        <taxon>Actinomycetota</taxon>
        <taxon>Actinomycetes</taxon>
        <taxon>Mycobacteriales</taxon>
        <taxon>Nocardiaceae</taxon>
        <taxon>Antrihabitans</taxon>
    </lineage>
</organism>
<dbReference type="InterPro" id="IPR017583">
    <property type="entry name" value="Tagatose/fructose_Pkinase"/>
</dbReference>
<evidence type="ECO:0000256" key="5">
    <source>
        <dbReference type="ARBA" id="ARBA00022840"/>
    </source>
</evidence>
<dbReference type="GO" id="GO:0005829">
    <property type="term" value="C:cytosol"/>
    <property type="evidence" value="ECO:0007669"/>
    <property type="project" value="TreeGrafter"/>
</dbReference>
<dbReference type="GO" id="GO:0008443">
    <property type="term" value="F:phosphofructokinase activity"/>
    <property type="evidence" value="ECO:0007669"/>
    <property type="project" value="TreeGrafter"/>
</dbReference>
<dbReference type="NCBIfam" id="TIGR03168">
    <property type="entry name" value="1-PFK"/>
    <property type="match status" value="1"/>
</dbReference>
<keyword evidence="9" id="KW-1185">Reference proteome</keyword>
<name>A0A848KGY6_9NOCA</name>
<comment type="caution">
    <text evidence="8">The sequence shown here is derived from an EMBL/GenBank/DDBJ whole genome shotgun (WGS) entry which is preliminary data.</text>
</comment>
<sequence>MILTVTANPAYDVTYEVGQLVRGEVHRVRAVFERPGGKGVNVARVLAQLEKSFCVMGFGNAEFSAALLDLGSTVDLVHALPRIRRTLVLSETAAGVTTSLWEPGASVNDPDAADRLVARVQSRLADATGVVISGSLPGETAPDLPARIALASTEAGLPVICDIDGAALELVARSVPGVVLVPNSDELQRLAGSPLPTPGDVVAAGRRLRAQGVGAVVATRGAVGMIAVTEDGAWHAALPEPLPGNPTGAGDAAAAAIMAHLAEPGPLDWSALLTDAVATSAAAVTRPVAGEIDRALRDHLRRTVRIEKLDS</sequence>
<evidence type="ECO:0000256" key="2">
    <source>
        <dbReference type="ARBA" id="ARBA00022679"/>
    </source>
</evidence>
<dbReference type="EC" id="2.7.1.-" evidence="8"/>
<dbReference type="GO" id="GO:0005524">
    <property type="term" value="F:ATP binding"/>
    <property type="evidence" value="ECO:0007669"/>
    <property type="project" value="UniProtKB-KW"/>
</dbReference>
<dbReference type="RefSeq" id="WP_169591604.1">
    <property type="nucleotide sequence ID" value="NZ_VCQU01000009.1"/>
</dbReference>
<evidence type="ECO:0000256" key="4">
    <source>
        <dbReference type="ARBA" id="ARBA00022777"/>
    </source>
</evidence>
<evidence type="ECO:0000256" key="1">
    <source>
        <dbReference type="ARBA" id="ARBA00010688"/>
    </source>
</evidence>
<keyword evidence="2 6" id="KW-0808">Transferase</keyword>
<evidence type="ECO:0000256" key="6">
    <source>
        <dbReference type="PIRNR" id="PIRNR000535"/>
    </source>
</evidence>
<dbReference type="PANTHER" id="PTHR46566">
    <property type="entry name" value="1-PHOSPHOFRUCTOKINASE-RELATED"/>
    <property type="match status" value="1"/>
</dbReference>
<dbReference type="Pfam" id="PF00294">
    <property type="entry name" value="PfkB"/>
    <property type="match status" value="1"/>
</dbReference>
<dbReference type="Gene3D" id="3.40.1190.20">
    <property type="match status" value="1"/>
</dbReference>
<reference evidence="8 9" key="1">
    <citation type="submission" date="2019-05" db="EMBL/GenBank/DDBJ databases">
        <authorList>
            <person name="Lee S.D."/>
        </authorList>
    </citation>
    <scope>NUCLEOTIDE SEQUENCE [LARGE SCALE GENOMIC DNA]</scope>
    <source>
        <strain evidence="8 9">YC2-7</strain>
    </source>
</reference>
<keyword evidence="4 8" id="KW-0418">Kinase</keyword>
<keyword evidence="5" id="KW-0067">ATP-binding</keyword>
<feature type="domain" description="Carbohydrate kinase PfkB" evidence="7">
    <location>
        <begin position="11"/>
        <end position="289"/>
    </location>
</feature>
<dbReference type="EMBL" id="VCQU01000009">
    <property type="protein sequence ID" value="NMN98035.1"/>
    <property type="molecule type" value="Genomic_DNA"/>
</dbReference>
<keyword evidence="3" id="KW-0547">Nucleotide-binding</keyword>
<evidence type="ECO:0000256" key="3">
    <source>
        <dbReference type="ARBA" id="ARBA00022741"/>
    </source>
</evidence>
<dbReference type="InterPro" id="IPR011611">
    <property type="entry name" value="PfkB_dom"/>
</dbReference>
<dbReference type="PIRSF" id="PIRSF000535">
    <property type="entry name" value="1PFK/6PFK/LacC"/>
    <property type="match status" value="1"/>
</dbReference>
<dbReference type="SUPFAM" id="SSF53613">
    <property type="entry name" value="Ribokinase-like"/>
    <property type="match status" value="1"/>
</dbReference>